<dbReference type="PANTHER" id="PTHR47618:SF1">
    <property type="entry name" value="BIFUNCTIONAL OLIGORIBONUCLEASE AND PAP PHOSPHATASE NRNA"/>
    <property type="match status" value="1"/>
</dbReference>
<evidence type="ECO:0000259" key="1">
    <source>
        <dbReference type="Pfam" id="PF01368"/>
    </source>
</evidence>
<organism evidence="3 4">
    <name type="scientific">Bullifex porci</name>
    <dbReference type="NCBI Taxonomy" id="2606638"/>
    <lineage>
        <taxon>Bacteria</taxon>
        <taxon>Pseudomonadati</taxon>
        <taxon>Spirochaetota</taxon>
        <taxon>Spirochaetia</taxon>
        <taxon>Spirochaetales</taxon>
        <taxon>Spirochaetaceae</taxon>
        <taxon>Bullifex</taxon>
    </lineage>
</organism>
<evidence type="ECO:0000313" key="3">
    <source>
        <dbReference type="EMBL" id="MSU06950.1"/>
    </source>
</evidence>
<reference evidence="3 4" key="1">
    <citation type="submission" date="2019-08" db="EMBL/GenBank/DDBJ databases">
        <title>In-depth cultivation of the pig gut microbiome towards novel bacterial diversity and tailored functional studies.</title>
        <authorList>
            <person name="Wylensek D."/>
            <person name="Hitch T.C.A."/>
            <person name="Clavel T."/>
        </authorList>
    </citation>
    <scope>NUCLEOTIDE SEQUENCE [LARGE SCALE GENOMIC DNA]</scope>
    <source>
        <strain evidence="3 4">NM-380-WT-3C1</strain>
    </source>
</reference>
<name>A0A7X2TS88_9SPIO</name>
<dbReference type="SUPFAM" id="SSF64182">
    <property type="entry name" value="DHH phosphoesterases"/>
    <property type="match status" value="1"/>
</dbReference>
<comment type="caution">
    <text evidence="3">The sequence shown here is derived from an EMBL/GenBank/DDBJ whole genome shotgun (WGS) entry which is preliminary data.</text>
</comment>
<dbReference type="Gene3D" id="3.10.310.30">
    <property type="match status" value="1"/>
</dbReference>
<feature type="domain" description="DHHA1" evidence="2">
    <location>
        <begin position="221"/>
        <end position="316"/>
    </location>
</feature>
<sequence length="326" mass="37302">MNKEIKDKIFQKIKESDRIIIARHFRPDGDAIGSSRGLERILKLTYPEKTIKLCNKDNSDFLAFLGSEDEEISDEFISSSLAIILDTATSERLSDPRALNAKYVIKIDHHIEVNKYGNLSWVEDYRSSCSELIADFYNTYKSELKIDKYAATCIYTGMNTDSGRFCFSSTTGETLRLAGLMLDYGVDIENLQANLDLREFKVYKFQADVFEKIKVTDSGLAYLYLDQEMQKKWNLTREEASDSVSLMSSIKGSIAWIAFIENPDKTIRVRLRSRFMTINQVAERYHGGGHDKASGATCYSHEEMESLIKDASEAVKIYKETHNDWI</sequence>
<dbReference type="Proteomes" id="UP000460549">
    <property type="component" value="Unassembled WGS sequence"/>
</dbReference>
<dbReference type="PANTHER" id="PTHR47618">
    <property type="entry name" value="BIFUNCTIONAL OLIGORIBONUCLEASE AND PAP PHOSPHATASE NRNA"/>
    <property type="match status" value="1"/>
</dbReference>
<dbReference type="Gene3D" id="3.90.1640.10">
    <property type="entry name" value="inorganic pyrophosphatase (n-terminal core)"/>
    <property type="match status" value="1"/>
</dbReference>
<dbReference type="InterPro" id="IPR003156">
    <property type="entry name" value="DHHA1_dom"/>
</dbReference>
<evidence type="ECO:0000313" key="4">
    <source>
        <dbReference type="Proteomes" id="UP000460549"/>
    </source>
</evidence>
<proteinExistence type="predicted"/>
<dbReference type="Pfam" id="PF01368">
    <property type="entry name" value="DHH"/>
    <property type="match status" value="1"/>
</dbReference>
<dbReference type="Pfam" id="PF02272">
    <property type="entry name" value="DHHA1"/>
    <property type="match status" value="1"/>
</dbReference>
<protein>
    <submittedName>
        <fullName evidence="3">Bifunctional oligoribonuclease/PAP phosphatase NrnA</fullName>
    </submittedName>
</protein>
<feature type="domain" description="DDH" evidence="1">
    <location>
        <begin position="18"/>
        <end position="158"/>
    </location>
</feature>
<dbReference type="InterPro" id="IPR038763">
    <property type="entry name" value="DHH_sf"/>
</dbReference>
<keyword evidence="4" id="KW-1185">Reference proteome</keyword>
<evidence type="ECO:0000259" key="2">
    <source>
        <dbReference type="Pfam" id="PF02272"/>
    </source>
</evidence>
<gene>
    <name evidence="3" type="ORF">FYJ80_09225</name>
</gene>
<dbReference type="GO" id="GO:0003676">
    <property type="term" value="F:nucleic acid binding"/>
    <property type="evidence" value="ECO:0007669"/>
    <property type="project" value="InterPro"/>
</dbReference>
<dbReference type="EMBL" id="VUNN01000021">
    <property type="protein sequence ID" value="MSU06950.1"/>
    <property type="molecule type" value="Genomic_DNA"/>
</dbReference>
<accession>A0A7X2TS88</accession>
<dbReference type="InterPro" id="IPR001667">
    <property type="entry name" value="DDH_dom"/>
</dbReference>
<dbReference type="RefSeq" id="WP_154426236.1">
    <property type="nucleotide sequence ID" value="NZ_VUNN01000021.1"/>
</dbReference>
<dbReference type="InterPro" id="IPR051319">
    <property type="entry name" value="Oligoribo/pAp-PDE_c-di-AMP_PDE"/>
</dbReference>
<dbReference type="AlphaFoldDB" id="A0A7X2TS88"/>